<keyword evidence="4" id="KW-1185">Reference proteome</keyword>
<evidence type="ECO:0000313" key="3">
    <source>
        <dbReference type="EMBL" id="KER28060.1"/>
    </source>
</evidence>
<evidence type="ECO:0000259" key="2">
    <source>
        <dbReference type="SMART" id="SM00737"/>
    </source>
</evidence>
<dbReference type="SMART" id="SM00737">
    <property type="entry name" value="ML"/>
    <property type="match status" value="1"/>
</dbReference>
<dbReference type="InterPro" id="IPR003172">
    <property type="entry name" value="ML_dom"/>
</dbReference>
<dbReference type="RefSeq" id="XP_009168202.1">
    <property type="nucleotide sequence ID" value="XM_009169938.1"/>
</dbReference>
<evidence type="ECO:0000313" key="4">
    <source>
        <dbReference type="Proteomes" id="UP000054324"/>
    </source>
</evidence>
<dbReference type="CTD" id="20319220"/>
<feature type="signal peptide" evidence="1">
    <location>
        <begin position="1"/>
        <end position="18"/>
    </location>
</feature>
<sequence length="148" mass="16791">MQTIILLIGVCCCSQVRGQPKWKDCSDRTGVVTTFTIKECPREPCVLAAGHKITGRIEFVSTRSHKDVVIWMSIPIVFGLRKWIKLPYPYSDGCRYATPHCPIQRGLKYTVEVQAIVPKVKYNGSAQLSLYDSKNYKIVCVDLRLIIQ</sequence>
<keyword evidence="1" id="KW-0732">Signal</keyword>
<dbReference type="Proteomes" id="UP000054324">
    <property type="component" value="Unassembled WGS sequence"/>
</dbReference>
<proteinExistence type="predicted"/>
<dbReference type="Pfam" id="PF02221">
    <property type="entry name" value="E1_DerP2_DerF2"/>
    <property type="match status" value="1"/>
</dbReference>
<dbReference type="SUPFAM" id="SSF81296">
    <property type="entry name" value="E set domains"/>
    <property type="match status" value="1"/>
</dbReference>
<gene>
    <name evidence="3" type="ORF">T265_05038</name>
</gene>
<organism evidence="3 4">
    <name type="scientific">Opisthorchis viverrini</name>
    <name type="common">Southeast Asian liver fluke</name>
    <dbReference type="NCBI Taxonomy" id="6198"/>
    <lineage>
        <taxon>Eukaryota</taxon>
        <taxon>Metazoa</taxon>
        <taxon>Spiralia</taxon>
        <taxon>Lophotrochozoa</taxon>
        <taxon>Platyhelminthes</taxon>
        <taxon>Trematoda</taxon>
        <taxon>Digenea</taxon>
        <taxon>Opisthorchiida</taxon>
        <taxon>Opisthorchiata</taxon>
        <taxon>Opisthorchiidae</taxon>
        <taxon>Opisthorchis</taxon>
    </lineage>
</organism>
<feature type="domain" description="MD-2-related lipid-recognition" evidence="2">
    <location>
        <begin position="22"/>
        <end position="145"/>
    </location>
</feature>
<evidence type="ECO:0000256" key="1">
    <source>
        <dbReference type="SAM" id="SignalP"/>
    </source>
</evidence>
<dbReference type="EMBL" id="KL596708">
    <property type="protein sequence ID" value="KER28060.1"/>
    <property type="molecule type" value="Genomic_DNA"/>
</dbReference>
<name>A0A074ZXI5_OPIVI</name>
<dbReference type="GeneID" id="20319220"/>
<accession>A0A074ZXI5</accession>
<dbReference type="AlphaFoldDB" id="A0A074ZXI5"/>
<feature type="chain" id="PRO_5001704414" description="MD-2-related lipid-recognition domain-containing protein" evidence="1">
    <location>
        <begin position="19"/>
        <end position="148"/>
    </location>
</feature>
<reference evidence="3 4" key="1">
    <citation type="submission" date="2013-11" db="EMBL/GenBank/DDBJ databases">
        <title>Opisthorchis viverrini - life in the bile duct.</title>
        <authorList>
            <person name="Young N.D."/>
            <person name="Nagarajan N."/>
            <person name="Lin S.J."/>
            <person name="Korhonen P.K."/>
            <person name="Jex A.R."/>
            <person name="Hall R.S."/>
            <person name="Safavi-Hemami H."/>
            <person name="Kaewkong W."/>
            <person name="Bertrand D."/>
            <person name="Gao S."/>
            <person name="Seet Q."/>
            <person name="Wongkham S."/>
            <person name="Teh B.T."/>
            <person name="Wongkham C."/>
            <person name="Intapan P.M."/>
            <person name="Maleewong W."/>
            <person name="Yang X."/>
            <person name="Hu M."/>
            <person name="Wang Z."/>
            <person name="Hofmann A."/>
            <person name="Sternberg P.W."/>
            <person name="Tan P."/>
            <person name="Wang J."/>
            <person name="Gasser R.B."/>
        </authorList>
    </citation>
    <scope>NUCLEOTIDE SEQUENCE [LARGE SCALE GENOMIC DNA]</scope>
</reference>
<protein>
    <recommendedName>
        <fullName evidence="2">MD-2-related lipid-recognition domain-containing protein</fullName>
    </recommendedName>
</protein>
<dbReference type="OrthoDB" id="10278427at2759"/>
<dbReference type="InterPro" id="IPR014756">
    <property type="entry name" value="Ig_E-set"/>
</dbReference>
<dbReference type="Gene3D" id="2.60.40.770">
    <property type="match status" value="1"/>
</dbReference>
<dbReference type="KEGG" id="ovi:T265_05038"/>